<dbReference type="Proteomes" id="UP000676079">
    <property type="component" value="Chromosome"/>
</dbReference>
<gene>
    <name evidence="3" type="ORF">KGD84_07430</name>
</gene>
<dbReference type="RefSeq" id="WP_220559527.1">
    <property type="nucleotide sequence ID" value="NZ_CP074133.1"/>
</dbReference>
<name>A0ABX8BQ05_9ACTN</name>
<organism evidence="3 4">
    <name type="scientific">Nocardiopsis changdeensis</name>
    <dbReference type="NCBI Taxonomy" id="2831969"/>
    <lineage>
        <taxon>Bacteria</taxon>
        <taxon>Bacillati</taxon>
        <taxon>Actinomycetota</taxon>
        <taxon>Actinomycetes</taxon>
        <taxon>Streptosporangiales</taxon>
        <taxon>Nocardiopsidaceae</taxon>
        <taxon>Nocardiopsis</taxon>
    </lineage>
</organism>
<evidence type="ECO:0000313" key="3">
    <source>
        <dbReference type="EMBL" id="QUX24132.1"/>
    </source>
</evidence>
<sequence length="1179" mass="126921">MRHKKTRPRESGDGVGPHFGTDGLTPDVALSELRSRFRKALHQKNWNQDTLADRAGLSRAVVNPVVSTTNNEKVPSERTVRRLAEALKLEEGPLLTLLAAAVAAPAQPQSGLGRPIRAWDPHDLEMRVAGNPPDSPTATVGVPQRDTARLPGYVRRDHDDELGRAMQAAVDGASRMVVLVGYSSTGKTRACWEAIQPLAERGWRLWHPLNPTRAEALLADIENVGPHTVLWLNETQHYLGHPRFGERVASALHTLLTSPDRAPVLVLGTLWKEPAQTFTALPQPGQADEHATARALLEGRLVPVPVDFTHAQLDDVRKLAEAGDGQLAHALEHVRDRRLTQTLAGAPDLVLRYQHGSRPAQALLEAAMDARLLGVGFHLPLNFLAEAAEDYLTDDEIDALDDQWMEAGLRETRLPVHGGWAPLRRIRFRRRDQNPTEPQGPVYRLEEYLEQHARDTRWEKCPPASFWEAAHRHLTDPDDLYVLAQAARRRGLLRHSVRLSHRAILAHHPQAAHLAAELLSPDTDPQQQGADWIAAHANVTDPHGVGFLLKRLRDIGPEQTVEVLASRVITYADLTDPSGIAHLLGELRRVGQEQALEVLASRAASHTDPTDPSGVAFLLEELRRVGQEQALEVLASRAASHTDPTSPSGVAFLLEELRRAGQEQALEVLASRAASHADPANPHSILPLLGELRRAGQEQALEVLASRAASHADPANPHSILPLLMKLGRTGQRQALEVLASRAASHTGLTDSSGIAHLLGELRAAGQEQAVAALLARNPAAHADLTDPSGVAFLLEELRRVGQEQALEVLASRAASHTDLTSPSGVAFLLEELRRVGQEQALEVLASRAASHTDPTSPSGVAFLLEELRRAGQEQALEVLASRAASHTGLTDSSGIAHLLGELRRAGQEQALEVLASRAASHTDPTSPSGIAHLLGELRAAGQEQAVAALLARNPAAHADLTDPSGIAHLLGELRAAGQEQAVAALLARNPAAHADLTDPSGLIFLLEELRRMGQEQVLEVLASRAASYTDLTNASDVAFLLGKLRGIGQELAVAALLARNPAAHADLTDPSGIAHLLGELRAAGQEQAVAALLARNPAAHADLTDPSGIAFLMKILRDTEQAQMVAELSRRALDAGVLQELPSSLLPYGRDPDGTPARAWSWGELGVLTTEVGNTHPI</sequence>
<dbReference type="SMART" id="SM00530">
    <property type="entry name" value="HTH_XRE"/>
    <property type="match status" value="1"/>
</dbReference>
<dbReference type="EMBL" id="CP074133">
    <property type="protein sequence ID" value="QUX24132.1"/>
    <property type="molecule type" value="Genomic_DNA"/>
</dbReference>
<dbReference type="CDD" id="cd00093">
    <property type="entry name" value="HTH_XRE"/>
    <property type="match status" value="1"/>
</dbReference>
<dbReference type="SUPFAM" id="SSF47413">
    <property type="entry name" value="lambda repressor-like DNA-binding domains"/>
    <property type="match status" value="1"/>
</dbReference>
<dbReference type="Gene3D" id="1.10.260.40">
    <property type="entry name" value="lambda repressor-like DNA-binding domains"/>
    <property type="match status" value="1"/>
</dbReference>
<keyword evidence="4" id="KW-1185">Reference proteome</keyword>
<dbReference type="InterPro" id="IPR001387">
    <property type="entry name" value="Cro/C1-type_HTH"/>
</dbReference>
<feature type="region of interest" description="Disordered" evidence="1">
    <location>
        <begin position="1"/>
        <end position="24"/>
    </location>
</feature>
<protein>
    <recommendedName>
        <fullName evidence="2">HTH cro/C1-type domain-containing protein</fullName>
    </recommendedName>
</protein>
<evidence type="ECO:0000259" key="2">
    <source>
        <dbReference type="SMART" id="SM00530"/>
    </source>
</evidence>
<proteinExistence type="predicted"/>
<feature type="domain" description="HTH cro/C1-type" evidence="2">
    <location>
        <begin position="36"/>
        <end position="94"/>
    </location>
</feature>
<evidence type="ECO:0000313" key="4">
    <source>
        <dbReference type="Proteomes" id="UP000676079"/>
    </source>
</evidence>
<dbReference type="InterPro" id="IPR010982">
    <property type="entry name" value="Lambda_DNA-bd_dom_sf"/>
</dbReference>
<accession>A0ABX8BQ05</accession>
<evidence type="ECO:0000256" key="1">
    <source>
        <dbReference type="SAM" id="MobiDB-lite"/>
    </source>
</evidence>
<reference evidence="3 4" key="1">
    <citation type="submission" date="2021-05" db="EMBL/GenBank/DDBJ databases">
        <title>Direct Submission.</title>
        <authorList>
            <person name="Li K."/>
            <person name="Gao J."/>
        </authorList>
    </citation>
    <scope>NUCLEOTIDE SEQUENCE [LARGE SCALE GENOMIC DNA]</scope>
    <source>
        <strain evidence="3 4">Mg02</strain>
    </source>
</reference>